<feature type="transmembrane region" description="Helical" evidence="2">
    <location>
        <begin position="63"/>
        <end position="89"/>
    </location>
</feature>
<dbReference type="Proteomes" id="UP001489902">
    <property type="component" value="Chromosome 3"/>
</dbReference>
<keyword evidence="4" id="KW-1185">Reference proteome</keyword>
<evidence type="ECO:0000256" key="1">
    <source>
        <dbReference type="SAM" id="MobiDB-lite"/>
    </source>
</evidence>
<evidence type="ECO:0000313" key="3">
    <source>
        <dbReference type="EMBL" id="WZH44929.1"/>
    </source>
</evidence>
<keyword evidence="2" id="KW-0812">Transmembrane</keyword>
<feature type="transmembrane region" description="Helical" evidence="2">
    <location>
        <begin position="24"/>
        <end position="42"/>
    </location>
</feature>
<sequence>MSEPSLPTSTIVAATSSDQPSPTISPFILAFNIVVAIFSWFFSFNWSGLFSRLFTVIRFPFRLFGAAAGVGILAGITLAIFSSLITSYLGMQNDDPVSGGPASKENLLEPSSRRGSQSSGTELDWQWLDSSSQRRRPASGLLSQTILEEEDDSEY</sequence>
<feature type="region of interest" description="Disordered" evidence="1">
    <location>
        <begin position="95"/>
        <end position="155"/>
    </location>
</feature>
<keyword evidence="2" id="KW-1133">Transmembrane helix</keyword>
<accession>A0ABZ2WVY7</accession>
<organism evidence="3 4">
    <name type="scientific">Fusarium acuminatum</name>
    <dbReference type="NCBI Taxonomy" id="5515"/>
    <lineage>
        <taxon>Eukaryota</taxon>
        <taxon>Fungi</taxon>
        <taxon>Dikarya</taxon>
        <taxon>Ascomycota</taxon>
        <taxon>Pezizomycotina</taxon>
        <taxon>Sordariomycetes</taxon>
        <taxon>Hypocreomycetidae</taxon>
        <taxon>Hypocreales</taxon>
        <taxon>Nectriaceae</taxon>
        <taxon>Fusarium</taxon>
        <taxon>Fusarium tricinctum species complex</taxon>
    </lineage>
</organism>
<keyword evidence="2" id="KW-0472">Membrane</keyword>
<evidence type="ECO:0000256" key="2">
    <source>
        <dbReference type="SAM" id="Phobius"/>
    </source>
</evidence>
<gene>
    <name evidence="3" type="ORF">QYS62_005957</name>
</gene>
<evidence type="ECO:0000313" key="4">
    <source>
        <dbReference type="Proteomes" id="UP001489902"/>
    </source>
</evidence>
<reference evidence="3 4" key="1">
    <citation type="submission" date="2024-04" db="EMBL/GenBank/DDBJ databases">
        <title>Complete genome sequence of Fusarium acuminatum.</title>
        <authorList>
            <person name="Lan B."/>
        </authorList>
    </citation>
    <scope>NUCLEOTIDE SEQUENCE [LARGE SCALE GENOMIC DNA]</scope>
    <source>
        <strain evidence="3">1A</strain>
    </source>
</reference>
<name>A0ABZ2WVY7_9HYPO</name>
<dbReference type="EMBL" id="CP151262">
    <property type="protein sequence ID" value="WZH44929.1"/>
    <property type="molecule type" value="Genomic_DNA"/>
</dbReference>
<proteinExistence type="predicted"/>
<protein>
    <submittedName>
        <fullName evidence="3">Uncharacterized protein</fullName>
    </submittedName>
</protein>